<dbReference type="Proteomes" id="UP000285123">
    <property type="component" value="Unassembled WGS sequence"/>
</dbReference>
<dbReference type="EMBL" id="AYKF01000102">
    <property type="protein sequence ID" value="ROO26334.1"/>
    <property type="molecule type" value="Genomic_DNA"/>
</dbReference>
<keyword evidence="6" id="KW-0812">Transmembrane</keyword>
<dbReference type="NCBIfam" id="TIGR01707">
    <property type="entry name" value="gspI"/>
    <property type="match status" value="1"/>
</dbReference>
<evidence type="ECO:0000313" key="12">
    <source>
        <dbReference type="EMBL" id="ROO26334.1"/>
    </source>
</evidence>
<name>A0A423PL43_9GAMM</name>
<protein>
    <recommendedName>
        <fullName evidence="9">Type II secretion system protein I</fullName>
        <shortName evidence="9">T2SS minor pseudopilin I</shortName>
    </recommendedName>
</protein>
<dbReference type="GO" id="GO:0015627">
    <property type="term" value="C:type II protein secretion system complex"/>
    <property type="evidence" value="ECO:0007669"/>
    <property type="project" value="UniProtKB-UniRule"/>
</dbReference>
<dbReference type="GO" id="GO:0015628">
    <property type="term" value="P:protein secretion by the type II secretion system"/>
    <property type="evidence" value="ECO:0007669"/>
    <property type="project" value="UniProtKB-UniRule"/>
</dbReference>
<feature type="domain" description="Type II secretion system protein GspI C-terminal" evidence="11">
    <location>
        <begin position="41"/>
        <end position="123"/>
    </location>
</feature>
<evidence type="ECO:0000256" key="4">
    <source>
        <dbReference type="ARBA" id="ARBA00022481"/>
    </source>
</evidence>
<evidence type="ECO:0000313" key="13">
    <source>
        <dbReference type="Proteomes" id="UP000285123"/>
    </source>
</evidence>
<feature type="compositionally biased region" description="Low complexity" evidence="10">
    <location>
        <begin position="145"/>
        <end position="154"/>
    </location>
</feature>
<gene>
    <name evidence="12" type="ORF">SAHL_13045</name>
</gene>
<comment type="subcellular location">
    <subcellularLocation>
        <location evidence="1 9">Cell inner membrane</location>
        <topology evidence="1 9">Single-pass membrane protein</topology>
    </subcellularLocation>
</comment>
<comment type="caution">
    <text evidence="12">The sequence shown here is derived from an EMBL/GenBank/DDBJ whole genome shotgun (WGS) entry which is preliminary data.</text>
</comment>
<keyword evidence="7" id="KW-1133">Transmembrane helix</keyword>
<comment type="PTM">
    <text evidence="9">Cleaved by prepilin peptidase.</text>
</comment>
<dbReference type="OrthoDB" id="6121517at2"/>
<evidence type="ECO:0000256" key="1">
    <source>
        <dbReference type="ARBA" id="ARBA00004377"/>
    </source>
</evidence>
<dbReference type="AlphaFoldDB" id="A0A423PL43"/>
<evidence type="ECO:0000256" key="8">
    <source>
        <dbReference type="ARBA" id="ARBA00023136"/>
    </source>
</evidence>
<dbReference type="InterPro" id="IPR003413">
    <property type="entry name" value="T2SS_GspI_C"/>
</dbReference>
<comment type="function">
    <text evidence="9">Component of the type II secretion system required for the energy-dependent secretion of extracellular factors such as proteases and toxins from the periplasm.</text>
</comment>
<dbReference type="RefSeq" id="WP_123591847.1">
    <property type="nucleotide sequence ID" value="NZ_AYKF01000102.1"/>
</dbReference>
<evidence type="ECO:0000256" key="10">
    <source>
        <dbReference type="SAM" id="MobiDB-lite"/>
    </source>
</evidence>
<organism evidence="12 13">
    <name type="scientific">Salinisphaera orenii YIM 95161</name>
    <dbReference type="NCBI Taxonomy" id="1051139"/>
    <lineage>
        <taxon>Bacteria</taxon>
        <taxon>Pseudomonadati</taxon>
        <taxon>Pseudomonadota</taxon>
        <taxon>Gammaproteobacteria</taxon>
        <taxon>Salinisphaerales</taxon>
        <taxon>Salinisphaeraceae</taxon>
        <taxon>Salinisphaera</taxon>
    </lineage>
</organism>
<evidence type="ECO:0000259" key="11">
    <source>
        <dbReference type="Pfam" id="PF02501"/>
    </source>
</evidence>
<dbReference type="GO" id="GO:0005886">
    <property type="term" value="C:plasma membrane"/>
    <property type="evidence" value="ECO:0007669"/>
    <property type="project" value="UniProtKB-SubCell"/>
</dbReference>
<dbReference type="SUPFAM" id="SSF54523">
    <property type="entry name" value="Pili subunits"/>
    <property type="match status" value="1"/>
</dbReference>
<dbReference type="PANTHER" id="PTHR38779">
    <property type="entry name" value="TYPE II SECRETION SYSTEM PROTEIN I-RELATED"/>
    <property type="match status" value="1"/>
</dbReference>
<evidence type="ECO:0000256" key="2">
    <source>
        <dbReference type="ARBA" id="ARBA00008358"/>
    </source>
</evidence>
<feature type="region of interest" description="Disordered" evidence="10">
    <location>
        <begin position="130"/>
        <end position="154"/>
    </location>
</feature>
<dbReference type="InterPro" id="IPR012902">
    <property type="entry name" value="N_methyl_site"/>
</dbReference>
<evidence type="ECO:0000256" key="9">
    <source>
        <dbReference type="RuleBase" id="RU368030"/>
    </source>
</evidence>
<reference evidence="12 13" key="1">
    <citation type="submission" date="2013-10" db="EMBL/GenBank/DDBJ databases">
        <title>Salinisphaera halophila YIM 95161 Genome Sequencing.</title>
        <authorList>
            <person name="Lai Q."/>
            <person name="Li C."/>
            <person name="Shao Z."/>
        </authorList>
    </citation>
    <scope>NUCLEOTIDE SEQUENCE [LARGE SCALE GENOMIC DNA]</scope>
    <source>
        <strain evidence="12 13">YIM 95161</strain>
    </source>
</reference>
<dbReference type="InterPro" id="IPR045584">
    <property type="entry name" value="Pilin-like"/>
</dbReference>
<comment type="similarity">
    <text evidence="2 9">Belongs to the GSP I family.</text>
</comment>
<keyword evidence="8" id="KW-0472">Membrane</keyword>
<sequence>MRRARGFTLIEVLIATAVLALALGAFIAGGARYADYARYIHDRTLAQWVARNQLVEYHTAEQWPGTGTEDGEAEMGDSTWRWVAEIEESPDPDVRRIDIRVFRIDGDSGDPEADSVALLSGFVTQHVDAADAPAGADGAGDTEGGDASASGLGS</sequence>
<evidence type="ECO:0000256" key="6">
    <source>
        <dbReference type="ARBA" id="ARBA00022692"/>
    </source>
</evidence>
<accession>A0A423PL43</accession>
<dbReference type="Gene3D" id="3.30.1300.30">
    <property type="entry name" value="GSPII I/J protein-like"/>
    <property type="match status" value="1"/>
</dbReference>
<proteinExistence type="inferred from homology"/>
<evidence type="ECO:0000256" key="7">
    <source>
        <dbReference type="ARBA" id="ARBA00022989"/>
    </source>
</evidence>
<dbReference type="PROSITE" id="PS00409">
    <property type="entry name" value="PROKAR_NTER_METHYL"/>
    <property type="match status" value="1"/>
</dbReference>
<dbReference type="InterPro" id="IPR010052">
    <property type="entry name" value="T2SS_protein-GspI"/>
</dbReference>
<keyword evidence="4 9" id="KW-0488">Methylation</keyword>
<evidence type="ECO:0000256" key="5">
    <source>
        <dbReference type="ARBA" id="ARBA00022519"/>
    </source>
</evidence>
<keyword evidence="3" id="KW-1003">Cell membrane</keyword>
<comment type="subunit">
    <text evidence="9">Type II secretion is composed of four main components: the outer membrane complex, the inner membrane complex, the cytoplasmic secretion ATPase and the periplasm-spanning pseudopilus.</text>
</comment>
<dbReference type="NCBIfam" id="TIGR02532">
    <property type="entry name" value="IV_pilin_GFxxxE"/>
    <property type="match status" value="1"/>
</dbReference>
<dbReference type="Pfam" id="PF07963">
    <property type="entry name" value="N_methyl"/>
    <property type="match status" value="1"/>
</dbReference>
<evidence type="ECO:0000256" key="3">
    <source>
        <dbReference type="ARBA" id="ARBA00022475"/>
    </source>
</evidence>
<dbReference type="Pfam" id="PF02501">
    <property type="entry name" value="T2SSI"/>
    <property type="match status" value="1"/>
</dbReference>
<keyword evidence="5 9" id="KW-0997">Cell inner membrane</keyword>
<dbReference type="PANTHER" id="PTHR38779:SF2">
    <property type="entry name" value="TYPE II SECRETION SYSTEM PROTEIN I-RELATED"/>
    <property type="match status" value="1"/>
</dbReference>